<feature type="domain" description="Homologous recombination OB-fold protein OB-fold" evidence="2">
    <location>
        <begin position="99"/>
        <end position="141"/>
    </location>
</feature>
<accession>A0ABQ5SJQ4</accession>
<comment type="caution">
    <text evidence="3">The sequence shown here is derived from an EMBL/GenBank/DDBJ whole genome shotgun (WGS) entry which is preliminary data.</text>
</comment>
<dbReference type="PANTHER" id="PTHR14523:SF1">
    <property type="entry name" value="HOMOLOGOUS RECOMBINATION OB-FOLD PROTEIN"/>
    <property type="match status" value="1"/>
</dbReference>
<dbReference type="InterPro" id="IPR058570">
    <property type="entry name" value="HROB_OB"/>
</dbReference>
<proteinExistence type="predicted"/>
<sequence length="143" mass="15052">MERQPGRGTYLPGPAGRLQALRDAGQPITPASLGLVDSSGGWGGTGSLQFRDPGPDEADPDFTSPAWIAALASFDADSFKDARLLLPHTLRTAAGQPFRKVPRLLTLVAALTPSPSGDAFAQLKDPEGQMCAALHRDVMEATE</sequence>
<protein>
    <recommendedName>
        <fullName evidence="2">Homologous recombination OB-fold protein OB-fold domain-containing protein</fullName>
    </recommendedName>
</protein>
<dbReference type="PANTHER" id="PTHR14523">
    <property type="entry name" value="UNCHARACTERIZED PROTEIN C17ORF53 HOMOLOG"/>
    <property type="match status" value="1"/>
</dbReference>
<organism evidence="3 4">
    <name type="scientific">Volvox africanus</name>
    <dbReference type="NCBI Taxonomy" id="51714"/>
    <lineage>
        <taxon>Eukaryota</taxon>
        <taxon>Viridiplantae</taxon>
        <taxon>Chlorophyta</taxon>
        <taxon>core chlorophytes</taxon>
        <taxon>Chlorophyceae</taxon>
        <taxon>CS clade</taxon>
        <taxon>Chlamydomonadales</taxon>
        <taxon>Volvocaceae</taxon>
        <taxon>Volvox</taxon>
    </lineage>
</organism>
<name>A0ABQ5SJQ4_9CHLO</name>
<feature type="non-terminal residue" evidence="3">
    <location>
        <position position="143"/>
    </location>
</feature>
<dbReference type="EMBL" id="BSDZ01000086">
    <property type="protein sequence ID" value="GLI69649.1"/>
    <property type="molecule type" value="Genomic_DNA"/>
</dbReference>
<reference evidence="3 4" key="1">
    <citation type="journal article" date="2023" name="IScience">
        <title>Expanded male sex-determining region conserved during the evolution of homothallism in the green alga Volvox.</title>
        <authorList>
            <person name="Yamamoto K."/>
            <person name="Matsuzaki R."/>
            <person name="Mahakham W."/>
            <person name="Heman W."/>
            <person name="Sekimoto H."/>
            <person name="Kawachi M."/>
            <person name="Minakuchi Y."/>
            <person name="Toyoda A."/>
            <person name="Nozaki H."/>
        </authorList>
    </citation>
    <scope>NUCLEOTIDE SEQUENCE [LARGE SCALE GENOMIC DNA]</scope>
    <source>
        <strain evidence="3 4">NIES-4468</strain>
    </source>
</reference>
<evidence type="ECO:0000259" key="2">
    <source>
        <dbReference type="Pfam" id="PF15072"/>
    </source>
</evidence>
<evidence type="ECO:0000256" key="1">
    <source>
        <dbReference type="SAM" id="MobiDB-lite"/>
    </source>
</evidence>
<dbReference type="InterPro" id="IPR028045">
    <property type="entry name" value="HROB"/>
</dbReference>
<evidence type="ECO:0000313" key="4">
    <source>
        <dbReference type="Proteomes" id="UP001165090"/>
    </source>
</evidence>
<dbReference type="Pfam" id="PF15072">
    <property type="entry name" value="HROB"/>
    <property type="match status" value="1"/>
</dbReference>
<dbReference type="Proteomes" id="UP001165090">
    <property type="component" value="Unassembled WGS sequence"/>
</dbReference>
<feature type="region of interest" description="Disordered" evidence="1">
    <location>
        <begin position="29"/>
        <end position="62"/>
    </location>
</feature>
<evidence type="ECO:0000313" key="3">
    <source>
        <dbReference type="EMBL" id="GLI69649.1"/>
    </source>
</evidence>
<keyword evidence="4" id="KW-1185">Reference proteome</keyword>
<gene>
    <name evidence="3" type="ORF">VaNZ11_014320</name>
</gene>